<dbReference type="InterPro" id="IPR011050">
    <property type="entry name" value="Pectin_lyase_fold/virulence"/>
</dbReference>
<gene>
    <name evidence="3" type="ORF">FHS16_002539</name>
</gene>
<dbReference type="Pfam" id="PF13290">
    <property type="entry name" value="CHB_HEX_C_1"/>
    <property type="match status" value="1"/>
</dbReference>
<evidence type="ECO:0000259" key="2">
    <source>
        <dbReference type="PROSITE" id="PS51175"/>
    </source>
</evidence>
<dbReference type="SMART" id="SM00606">
    <property type="entry name" value="CBD_IV"/>
    <property type="match status" value="2"/>
</dbReference>
<keyword evidence="4" id="KW-1185">Reference proteome</keyword>
<dbReference type="InterPro" id="IPR008979">
    <property type="entry name" value="Galactose-bd-like_sf"/>
</dbReference>
<evidence type="ECO:0000256" key="1">
    <source>
        <dbReference type="ARBA" id="ARBA00022729"/>
    </source>
</evidence>
<dbReference type="SUPFAM" id="SSF49785">
    <property type="entry name" value="Galactose-binding domain-like"/>
    <property type="match status" value="2"/>
</dbReference>
<evidence type="ECO:0000313" key="3">
    <source>
        <dbReference type="EMBL" id="MBB3152489.1"/>
    </source>
</evidence>
<dbReference type="RefSeq" id="WP_183562480.1">
    <property type="nucleotide sequence ID" value="NZ_CBCSLB010000005.1"/>
</dbReference>
<evidence type="ECO:0000313" key="4">
    <source>
        <dbReference type="Proteomes" id="UP000518605"/>
    </source>
</evidence>
<comment type="caution">
    <text evidence="3">The sequence shown here is derived from an EMBL/GenBank/DDBJ whole genome shotgun (WGS) entry which is preliminary data.</text>
</comment>
<reference evidence="3 4" key="1">
    <citation type="submission" date="2020-08" db="EMBL/GenBank/DDBJ databases">
        <title>Genomic Encyclopedia of Type Strains, Phase III (KMG-III): the genomes of soil and plant-associated and newly described type strains.</title>
        <authorList>
            <person name="Whitman W."/>
        </authorList>
    </citation>
    <scope>NUCLEOTIDE SEQUENCE [LARGE SCALE GENOMIC DNA]</scope>
    <source>
        <strain evidence="3 4">CECT 8234</strain>
    </source>
</reference>
<feature type="domain" description="CBM6" evidence="2">
    <location>
        <begin position="903"/>
        <end position="1018"/>
    </location>
</feature>
<sequence length="1142" mass="120137">MYACFGSSLRNSLSRLLVMAMLLTLVAVLDVRTAYAADAPEIHRMSDAVQAGKTFTITGWDMTAASQDVAIKLDSTNTSPATPPGDALHPTIIQSDRKGNYVTVTMPDGATAGVYNVWVKNATGWSAPAKINTARAIWISEKQAWSGQKITIVGRNFAGSEFGAGNGTAVRLKNSSNTVNQTISASNAYMAEFSVSSGTPLGTYDVEISNDSGVHWSKPSSGQQLQVVSVGSDPLGLGVAWAGNFNWANQVNASSYGATPNSGVDETADIQAAIDAVGANPNGGVVYLADGTYRITSLHLSRKVVLRGQSRAGTILQYIGTGGVSAIDSKTNFGQVGIANLTVTIAPGHASRPDIFLILGSPWEVLDGSGNPTYPAGNVLQRTAEQMFLKGVKIDYDLGTNGAPGQRGFPMMTLGKERFLVADSDFRGFAGYAHNYVNQYSSFTNSYMEFSFGVYVNTAEYYVATGNTLIGHTAVNAEKHGLSVRANNYLADNTIIGMRSVASGLVDGHDNDGEAIMSEAPGGYFNYGTVSSASGLSVTVSADRALIAPTVMYSYPAIQIIDGTGLGQLRRVTGISGNTITVDKAWDKMPDSTSKWTLITPNEHTTAYNNTITDNDKGIWLFGNAYDSVVANNTFLDSEGVFIWSVNVKNANESNLSPNYFNRVSGNVLTGVSPLSKNSGVGVASERFDNGGGHYLAVQAFGNEFRGNDLTGTNETPVGNSITEAPAYNTGIYISTADIGYYDGNNDVTVSGDTTNTIVEDNTVRNKQYAVTLTHSSYGTVLAGNKTANVTSAFVNNTGAHNTYNANNAGSAASQSTVAAPTFTPAAGAYSAPQTVTIASSTTGATIRYTTDGSTPNANSPIYRAPLTVTPPQTVKAIASKAGMLKSAVSTAAYTASGGGGTVTLQAESYDDMNGIVNFGSTIGDLHNGDWIKFSNVNLGSGFATLRTRFTNGDVSAKTAEIRLDSLSGTLIGTISTPPTGGWSNWTETVSSLTGASGTHDIYIQFSGMTDFDWFRFEDSVSAPTPVTIQAESYSSSNSVSNYVSTIGGLNPGSWVKYSSVDLGSGFSQMKFRFTNGESTTKTAAVRLDSLTGTQIATITTPATGGWSNWTEGTASLTGASGIHDIYILFSGATDFDWFRFE</sequence>
<dbReference type="SUPFAM" id="SSF51126">
    <property type="entry name" value="Pectin lyase-like"/>
    <property type="match status" value="1"/>
</dbReference>
<dbReference type="SMART" id="SM00710">
    <property type="entry name" value="PbH1"/>
    <property type="match status" value="5"/>
</dbReference>
<dbReference type="InterPro" id="IPR006626">
    <property type="entry name" value="PbH1"/>
</dbReference>
<dbReference type="GO" id="GO:0030246">
    <property type="term" value="F:carbohydrate binding"/>
    <property type="evidence" value="ECO:0007669"/>
    <property type="project" value="InterPro"/>
</dbReference>
<protein>
    <submittedName>
        <fullName evidence="3">Parallel beta-helix repeat protein</fullName>
    </submittedName>
</protein>
<proteinExistence type="predicted"/>
<dbReference type="InterPro" id="IPR006584">
    <property type="entry name" value="Cellulose-bd_IV"/>
</dbReference>
<dbReference type="Pfam" id="PF03422">
    <property type="entry name" value="CBM_6"/>
    <property type="match status" value="2"/>
</dbReference>
<name>A0A7W5C844_9BACL</name>
<dbReference type="InterPro" id="IPR005084">
    <property type="entry name" value="CBM6"/>
</dbReference>
<dbReference type="Proteomes" id="UP000518605">
    <property type="component" value="Unassembled WGS sequence"/>
</dbReference>
<accession>A0A7W5C844</accession>
<dbReference type="AlphaFoldDB" id="A0A7W5C844"/>
<dbReference type="InterPro" id="IPR024535">
    <property type="entry name" value="RHGA/B-epi-like_pectate_lyase"/>
</dbReference>
<dbReference type="Gene3D" id="2.160.20.10">
    <property type="entry name" value="Single-stranded right-handed beta-helix, Pectin lyase-like"/>
    <property type="match status" value="1"/>
</dbReference>
<dbReference type="InterPro" id="IPR059177">
    <property type="entry name" value="GH29D-like_dom"/>
</dbReference>
<organism evidence="3 4">
    <name type="scientific">Paenibacillus endophyticus</name>
    <dbReference type="NCBI Taxonomy" id="1294268"/>
    <lineage>
        <taxon>Bacteria</taxon>
        <taxon>Bacillati</taxon>
        <taxon>Bacillota</taxon>
        <taxon>Bacilli</taxon>
        <taxon>Bacillales</taxon>
        <taxon>Paenibacillaceae</taxon>
        <taxon>Paenibacillus</taxon>
    </lineage>
</organism>
<dbReference type="CDD" id="cd04084">
    <property type="entry name" value="CBM6_xylanase-like"/>
    <property type="match status" value="2"/>
</dbReference>
<keyword evidence="1" id="KW-0732">Signal</keyword>
<dbReference type="Gene3D" id="2.60.120.260">
    <property type="entry name" value="Galactose-binding domain-like"/>
    <property type="match status" value="2"/>
</dbReference>
<dbReference type="PROSITE" id="PS51175">
    <property type="entry name" value="CBM6"/>
    <property type="match status" value="2"/>
</dbReference>
<dbReference type="Pfam" id="PF12708">
    <property type="entry name" value="Pect-lyase_RHGA_epim"/>
    <property type="match status" value="1"/>
</dbReference>
<feature type="domain" description="CBM6" evidence="2">
    <location>
        <begin position="1027"/>
        <end position="1142"/>
    </location>
</feature>
<dbReference type="InterPro" id="IPR012334">
    <property type="entry name" value="Pectin_lyas_fold"/>
</dbReference>
<dbReference type="EMBL" id="JACHXW010000006">
    <property type="protein sequence ID" value="MBB3152489.1"/>
    <property type="molecule type" value="Genomic_DNA"/>
</dbReference>